<protein>
    <recommendedName>
        <fullName evidence="3">CoF synthetase</fullName>
    </recommendedName>
</protein>
<evidence type="ECO:0000313" key="2">
    <source>
        <dbReference type="Proteomes" id="UP001165586"/>
    </source>
</evidence>
<dbReference type="EMBL" id="JANLCJ010000003">
    <property type="protein sequence ID" value="MCS5734150.1"/>
    <property type="molecule type" value="Genomic_DNA"/>
</dbReference>
<organism evidence="1 2">
    <name type="scientific">Herbiconiux daphne</name>
    <dbReference type="NCBI Taxonomy" id="2970914"/>
    <lineage>
        <taxon>Bacteria</taxon>
        <taxon>Bacillati</taxon>
        <taxon>Actinomycetota</taxon>
        <taxon>Actinomycetes</taxon>
        <taxon>Micrococcales</taxon>
        <taxon>Microbacteriaceae</taxon>
        <taxon>Herbiconiux</taxon>
    </lineage>
</organism>
<dbReference type="RefSeq" id="WP_259538999.1">
    <property type="nucleotide sequence ID" value="NZ_JANLCJ010000003.1"/>
</dbReference>
<dbReference type="PANTHER" id="PTHR36932:SF1">
    <property type="entry name" value="CAPSULAR POLYSACCHARIDE BIOSYNTHESIS PROTEIN"/>
    <property type="match status" value="1"/>
</dbReference>
<gene>
    <name evidence="1" type="ORF">N1032_10410</name>
</gene>
<comment type="caution">
    <text evidence="1">The sequence shown here is derived from an EMBL/GenBank/DDBJ whole genome shotgun (WGS) entry which is preliminary data.</text>
</comment>
<dbReference type="Proteomes" id="UP001165586">
    <property type="component" value="Unassembled WGS sequence"/>
</dbReference>
<dbReference type="PANTHER" id="PTHR36932">
    <property type="entry name" value="CAPSULAR POLYSACCHARIDE BIOSYNTHESIS PROTEIN"/>
    <property type="match status" value="1"/>
</dbReference>
<accession>A0ABT2H2L0</accession>
<dbReference type="InterPro" id="IPR042099">
    <property type="entry name" value="ANL_N_sf"/>
</dbReference>
<proteinExistence type="predicted"/>
<keyword evidence="2" id="KW-1185">Reference proteome</keyword>
<name>A0ABT2H2L0_9MICO</name>
<evidence type="ECO:0008006" key="3">
    <source>
        <dbReference type="Google" id="ProtNLM"/>
    </source>
</evidence>
<reference evidence="1" key="1">
    <citation type="submission" date="2022-08" db="EMBL/GenBank/DDBJ databases">
        <authorList>
            <person name="Deng Y."/>
            <person name="Han X.-F."/>
            <person name="Zhang Y.-Q."/>
        </authorList>
    </citation>
    <scope>NUCLEOTIDE SEQUENCE</scope>
    <source>
        <strain evidence="1">CPCC 203386</strain>
    </source>
</reference>
<dbReference type="Gene3D" id="3.40.50.12780">
    <property type="entry name" value="N-terminal domain of ligase-like"/>
    <property type="match status" value="1"/>
</dbReference>
<dbReference type="InterPro" id="IPR053158">
    <property type="entry name" value="CapK_Type1_Caps_Biosynth"/>
</dbReference>
<sequence>MTDRALVAVLAARFVRARWGMRFRSRARFDAWQRRRIRSFLRRLPEAPFYRDIAAAADRPGRLRLLDQLPIVDKSTLLARFDELNTHGVRLADAMSVALEGERTRDFSGVVDGDLSVGLSSGTSGRRGVFLVSPRERMLWAGTILARVLDRQTVAQVLRPWRPPVRIAFFLRAGGSLYESVASSRIRFAFFDLTRPIEAHAAVLDAAASRGQAADVVVAPASVLAALARRSLDGGSLEGGSLDGGQLAGGSLAGGSRMSPRLVISVAEVLDPDVADLVERAWGAAPRQVYQATEGLLAITCEHGALHLNEESVHIEREWLDAERTRFIPVVTDFDRRTQIIARYRLDDVIRVGSAARSFSSPSSSSASVGADAAAGSASMGAGAAPGSADPAAGSRCERCACGRVTEVVAGVDGRADAVLRLPSLDGRSTVEVFPDVVRRAMTVASRGYSDWRIRQTGLDLHVSLDEVDTEHETEAEAAAQRETRVAAVSGAVAAEAALTELFDAYGCHATIVFDPWTPPEPGMKVRRIVRESTS</sequence>
<evidence type="ECO:0000313" key="1">
    <source>
        <dbReference type="EMBL" id="MCS5734150.1"/>
    </source>
</evidence>